<feature type="transmembrane region" description="Helical" evidence="1">
    <location>
        <begin position="83"/>
        <end position="109"/>
    </location>
</feature>
<dbReference type="PROSITE" id="PS51257">
    <property type="entry name" value="PROKAR_LIPOPROTEIN"/>
    <property type="match status" value="1"/>
</dbReference>
<dbReference type="EMBL" id="JAIWYP010000014">
    <property type="protein sequence ID" value="KAH3708473.1"/>
    <property type="molecule type" value="Genomic_DNA"/>
</dbReference>
<gene>
    <name evidence="2" type="ORF">DPMN_067925</name>
</gene>
<name>A0A9D3YW59_DREPO</name>
<reference evidence="2" key="1">
    <citation type="journal article" date="2019" name="bioRxiv">
        <title>The Genome of the Zebra Mussel, Dreissena polymorpha: A Resource for Invasive Species Research.</title>
        <authorList>
            <person name="McCartney M.A."/>
            <person name="Auch B."/>
            <person name="Kono T."/>
            <person name="Mallez S."/>
            <person name="Zhang Y."/>
            <person name="Obille A."/>
            <person name="Becker A."/>
            <person name="Abrahante J.E."/>
            <person name="Garbe J."/>
            <person name="Badalamenti J.P."/>
            <person name="Herman A."/>
            <person name="Mangelson H."/>
            <person name="Liachko I."/>
            <person name="Sullivan S."/>
            <person name="Sone E.D."/>
            <person name="Koren S."/>
            <person name="Silverstein K.A.T."/>
            <person name="Beckman K.B."/>
            <person name="Gohl D.M."/>
        </authorList>
    </citation>
    <scope>NUCLEOTIDE SEQUENCE</scope>
    <source>
        <strain evidence="2">Duluth1</strain>
        <tissue evidence="2">Whole animal</tissue>
    </source>
</reference>
<keyword evidence="1" id="KW-0472">Membrane</keyword>
<reference evidence="2" key="2">
    <citation type="submission" date="2020-11" db="EMBL/GenBank/DDBJ databases">
        <authorList>
            <person name="McCartney M.A."/>
            <person name="Auch B."/>
            <person name="Kono T."/>
            <person name="Mallez S."/>
            <person name="Becker A."/>
            <person name="Gohl D.M."/>
            <person name="Silverstein K.A.T."/>
            <person name="Koren S."/>
            <person name="Bechman K.B."/>
            <person name="Herman A."/>
            <person name="Abrahante J.E."/>
            <person name="Garbe J."/>
        </authorList>
    </citation>
    <scope>NUCLEOTIDE SEQUENCE</scope>
    <source>
        <strain evidence="2">Duluth1</strain>
        <tissue evidence="2">Whole animal</tissue>
    </source>
</reference>
<accession>A0A9D3YW59</accession>
<proteinExistence type="predicted"/>
<dbReference type="Proteomes" id="UP000828390">
    <property type="component" value="Unassembled WGS sequence"/>
</dbReference>
<evidence type="ECO:0000256" key="1">
    <source>
        <dbReference type="SAM" id="Phobius"/>
    </source>
</evidence>
<evidence type="ECO:0000313" key="2">
    <source>
        <dbReference type="EMBL" id="KAH3708473.1"/>
    </source>
</evidence>
<evidence type="ECO:0000313" key="3">
    <source>
        <dbReference type="Proteomes" id="UP000828390"/>
    </source>
</evidence>
<dbReference type="AlphaFoldDB" id="A0A9D3YW59"/>
<keyword evidence="1" id="KW-0812">Transmembrane</keyword>
<organism evidence="2 3">
    <name type="scientific">Dreissena polymorpha</name>
    <name type="common">Zebra mussel</name>
    <name type="synonym">Mytilus polymorpha</name>
    <dbReference type="NCBI Taxonomy" id="45954"/>
    <lineage>
        <taxon>Eukaryota</taxon>
        <taxon>Metazoa</taxon>
        <taxon>Spiralia</taxon>
        <taxon>Lophotrochozoa</taxon>
        <taxon>Mollusca</taxon>
        <taxon>Bivalvia</taxon>
        <taxon>Autobranchia</taxon>
        <taxon>Heteroconchia</taxon>
        <taxon>Euheterodonta</taxon>
        <taxon>Imparidentia</taxon>
        <taxon>Neoheterodontei</taxon>
        <taxon>Myida</taxon>
        <taxon>Dreissenoidea</taxon>
        <taxon>Dreissenidae</taxon>
        <taxon>Dreissena</taxon>
    </lineage>
</organism>
<feature type="transmembrane region" description="Helical" evidence="1">
    <location>
        <begin position="59"/>
        <end position="77"/>
    </location>
</feature>
<keyword evidence="1" id="KW-1133">Transmembrane helix</keyword>
<comment type="caution">
    <text evidence="2">The sequence shown here is derived from an EMBL/GenBank/DDBJ whole genome shotgun (WGS) entry which is preliminary data.</text>
</comment>
<keyword evidence="3" id="KW-1185">Reference proteome</keyword>
<sequence length="127" mass="13927">MIRGPGASNPKSALSVDLESIRAPHWICVAFSSSCPDNSESLLSKPVHLDSPIHRMMRLNFLISVATWAVFAIAYMVKIFHILMVAVVLVEIMVFGLMAFTCGVIPLSAGDPPFDRSVMYVVMIAFL</sequence>
<protein>
    <submittedName>
        <fullName evidence="2">Uncharacterized protein</fullName>
    </submittedName>
</protein>